<dbReference type="Pfam" id="PF00005">
    <property type="entry name" value="ABC_tran"/>
    <property type="match status" value="2"/>
</dbReference>
<sequence length="516" mass="56674">MHPASTPSASPLVPPGAPVRLAVREIRKTFPGVIANDRVTLDVRRGEVHALLGENGAGKTTLMNILYGIYQPDAGEIVIDGREVRVRSPRDAIAHGVGMVPQHFLLVRRHTVAENVALGLSGTRFLLPVRGVEMQINAFADRYGLRVDPHAAIWQLSISEQQRVEILKALLRGAEILILDEPTSVLTPQEAMQLFGVLRRMKEEGKSVIFITHKLDEVLAAADRVTVMRKGRVIDTVPVGMASKPQLARMMVGHDVDFQLPARHPGTGAPALVVEDLWVQGDRGLPVVRGVSFVLHRQEILGIAGVAGNGQRELVEALTGLRRVERGRVTVLDRDVSRWSPRTMSKMGVAHIPEERIRMGIVPPMSVTENAILRRYEEPPFSRGPLMDYVSATRFAQQLIVEYSIQTPSPRTPARLLSGGNIQKLILARELSHRPDLIIAAHPTYGLDVSTTDRIHRLLLQRRDDGAAVLLVSEDLDEIRALADRIGVMYGGELVAVVPAGTDRETVGLLMAGQRV</sequence>
<dbReference type="InterPro" id="IPR027417">
    <property type="entry name" value="P-loop_NTPase"/>
</dbReference>
<dbReference type="GO" id="GO:0005524">
    <property type="term" value="F:ATP binding"/>
    <property type="evidence" value="ECO:0007669"/>
    <property type="project" value="UniProtKB-KW"/>
</dbReference>
<dbReference type="GO" id="GO:0016887">
    <property type="term" value="F:ATP hydrolysis activity"/>
    <property type="evidence" value="ECO:0007669"/>
    <property type="project" value="InterPro"/>
</dbReference>
<keyword evidence="7" id="KW-1278">Translocase</keyword>
<dbReference type="CDD" id="cd03215">
    <property type="entry name" value="ABC_Carb_Monos_II"/>
    <property type="match status" value="1"/>
</dbReference>
<accession>A0A537ILJ2</accession>
<reference evidence="10 11" key="1">
    <citation type="journal article" date="2019" name="Nat. Microbiol.">
        <title>Mediterranean grassland soil C-N compound turnover is dependent on rainfall and depth, and is mediated by genomically divergent microorganisms.</title>
        <authorList>
            <person name="Diamond S."/>
            <person name="Andeer P.F."/>
            <person name="Li Z."/>
            <person name="Crits-Christoph A."/>
            <person name="Burstein D."/>
            <person name="Anantharaman K."/>
            <person name="Lane K.R."/>
            <person name="Thomas B.C."/>
            <person name="Pan C."/>
            <person name="Northen T.R."/>
            <person name="Banfield J.F."/>
        </authorList>
    </citation>
    <scope>NUCLEOTIDE SEQUENCE [LARGE SCALE GENOMIC DNA]</scope>
    <source>
        <strain evidence="10">NP_8</strain>
    </source>
</reference>
<dbReference type="GO" id="GO:0005886">
    <property type="term" value="C:plasma membrane"/>
    <property type="evidence" value="ECO:0007669"/>
    <property type="project" value="UniProtKB-SubCell"/>
</dbReference>
<evidence type="ECO:0000256" key="8">
    <source>
        <dbReference type="ARBA" id="ARBA00023136"/>
    </source>
</evidence>
<name>A0A537ILJ2_9BACT</name>
<dbReference type="FunFam" id="3.40.50.300:FF:000127">
    <property type="entry name" value="Ribose import ATP-binding protein RbsA"/>
    <property type="match status" value="1"/>
</dbReference>
<dbReference type="SUPFAM" id="SSF52540">
    <property type="entry name" value="P-loop containing nucleoside triphosphate hydrolases"/>
    <property type="match status" value="2"/>
</dbReference>
<organism evidence="10 11">
    <name type="scientific">Candidatus Segetimicrobium genomatis</name>
    <dbReference type="NCBI Taxonomy" id="2569760"/>
    <lineage>
        <taxon>Bacteria</taxon>
        <taxon>Bacillati</taxon>
        <taxon>Candidatus Sysuimicrobiota</taxon>
        <taxon>Candidatus Sysuimicrobiia</taxon>
        <taxon>Candidatus Sysuimicrobiales</taxon>
        <taxon>Candidatus Segetimicrobiaceae</taxon>
        <taxon>Candidatus Segetimicrobium</taxon>
    </lineage>
</organism>
<evidence type="ECO:0000256" key="2">
    <source>
        <dbReference type="ARBA" id="ARBA00022448"/>
    </source>
</evidence>
<dbReference type="Proteomes" id="UP000318834">
    <property type="component" value="Unassembled WGS sequence"/>
</dbReference>
<evidence type="ECO:0000256" key="7">
    <source>
        <dbReference type="ARBA" id="ARBA00022967"/>
    </source>
</evidence>
<keyword evidence="6 10" id="KW-0067">ATP-binding</keyword>
<dbReference type="PANTHER" id="PTHR43790">
    <property type="entry name" value="CARBOHYDRATE TRANSPORT ATP-BINDING PROTEIN MG119-RELATED"/>
    <property type="match status" value="1"/>
</dbReference>
<comment type="subcellular location">
    <subcellularLocation>
        <location evidence="1">Cell membrane</location>
        <topology evidence="1">Peripheral membrane protein</topology>
    </subcellularLocation>
</comment>
<evidence type="ECO:0000256" key="3">
    <source>
        <dbReference type="ARBA" id="ARBA00022475"/>
    </source>
</evidence>
<dbReference type="PROSITE" id="PS50893">
    <property type="entry name" value="ABC_TRANSPORTER_2"/>
    <property type="match status" value="2"/>
</dbReference>
<dbReference type="SMART" id="SM00382">
    <property type="entry name" value="AAA"/>
    <property type="match status" value="1"/>
</dbReference>
<evidence type="ECO:0000256" key="6">
    <source>
        <dbReference type="ARBA" id="ARBA00022840"/>
    </source>
</evidence>
<evidence type="ECO:0000313" key="10">
    <source>
        <dbReference type="EMBL" id="TMI72191.1"/>
    </source>
</evidence>
<comment type="caution">
    <text evidence="10">The sequence shown here is derived from an EMBL/GenBank/DDBJ whole genome shotgun (WGS) entry which is preliminary data.</text>
</comment>
<evidence type="ECO:0000259" key="9">
    <source>
        <dbReference type="PROSITE" id="PS50893"/>
    </source>
</evidence>
<evidence type="ECO:0000256" key="5">
    <source>
        <dbReference type="ARBA" id="ARBA00022741"/>
    </source>
</evidence>
<gene>
    <name evidence="10" type="ORF">E6H05_11555</name>
</gene>
<keyword evidence="8" id="KW-0472">Membrane</keyword>
<dbReference type="PROSITE" id="PS00211">
    <property type="entry name" value="ABC_TRANSPORTER_1"/>
    <property type="match status" value="1"/>
</dbReference>
<keyword evidence="5" id="KW-0547">Nucleotide-binding</keyword>
<keyword evidence="2" id="KW-0813">Transport</keyword>
<dbReference type="CDD" id="cd03216">
    <property type="entry name" value="ABC_Carb_Monos_I"/>
    <property type="match status" value="1"/>
</dbReference>
<keyword evidence="3" id="KW-1003">Cell membrane</keyword>
<dbReference type="EMBL" id="VBAP01000093">
    <property type="protein sequence ID" value="TMI72191.1"/>
    <property type="molecule type" value="Genomic_DNA"/>
</dbReference>
<feature type="domain" description="ABC transporter" evidence="9">
    <location>
        <begin position="21"/>
        <end position="255"/>
    </location>
</feature>
<dbReference type="InterPro" id="IPR003439">
    <property type="entry name" value="ABC_transporter-like_ATP-bd"/>
</dbReference>
<dbReference type="InterPro" id="IPR003593">
    <property type="entry name" value="AAA+_ATPase"/>
</dbReference>
<dbReference type="PANTHER" id="PTHR43790:SF9">
    <property type="entry name" value="GALACTOFURANOSE TRANSPORTER ATP-BINDING PROTEIN YTFR"/>
    <property type="match status" value="1"/>
</dbReference>
<evidence type="ECO:0000256" key="4">
    <source>
        <dbReference type="ARBA" id="ARBA00022737"/>
    </source>
</evidence>
<protein>
    <submittedName>
        <fullName evidence="10">ABC transporter ATP-binding protein</fullName>
    </submittedName>
</protein>
<dbReference type="AlphaFoldDB" id="A0A537ILJ2"/>
<feature type="domain" description="ABC transporter" evidence="9">
    <location>
        <begin position="272"/>
        <end position="516"/>
    </location>
</feature>
<evidence type="ECO:0000313" key="11">
    <source>
        <dbReference type="Proteomes" id="UP000318834"/>
    </source>
</evidence>
<evidence type="ECO:0000256" key="1">
    <source>
        <dbReference type="ARBA" id="ARBA00004202"/>
    </source>
</evidence>
<proteinExistence type="predicted"/>
<dbReference type="InterPro" id="IPR017871">
    <property type="entry name" value="ABC_transporter-like_CS"/>
</dbReference>
<keyword evidence="4" id="KW-0677">Repeat</keyword>
<dbReference type="Gene3D" id="3.40.50.300">
    <property type="entry name" value="P-loop containing nucleotide triphosphate hydrolases"/>
    <property type="match status" value="2"/>
</dbReference>
<dbReference type="InterPro" id="IPR050107">
    <property type="entry name" value="ABC_carbohydrate_import_ATPase"/>
</dbReference>